<dbReference type="Gene3D" id="1.10.260.40">
    <property type="entry name" value="lambda repressor-like DNA-binding domains"/>
    <property type="match status" value="1"/>
</dbReference>
<reference evidence="2 3" key="1">
    <citation type="journal article" date="2015" name="BMC Genomics">
        <title>Comparative genomics of Fructobacillus spp. and Leuconostoc spp. reveals niche-specific evolution of Fructobacillus spp.</title>
        <authorList>
            <person name="Endo A."/>
            <person name="Tanizawa Y."/>
            <person name="Tanaka N."/>
            <person name="Maeno S."/>
            <person name="Kumar H."/>
            <person name="Shiwa Y."/>
            <person name="Okada S."/>
            <person name="Yoshikawa H."/>
            <person name="Dicks L."/>
            <person name="Nakagawa J."/>
            <person name="Arita M."/>
        </authorList>
    </citation>
    <scope>NUCLEOTIDE SEQUENCE [LARGE SCALE GENOMIC DNA]</scope>
    <source>
        <strain evidence="2 3">DSM 15468</strain>
    </source>
</reference>
<evidence type="ECO:0000259" key="1">
    <source>
        <dbReference type="PROSITE" id="PS50943"/>
    </source>
</evidence>
<sequence>MIRELREGRTMSVNDLAVATGLSTSVISKFERGQTDVHLSTAIQLLSYMGLTLEDVYLANIFNGFSMIDWAEKAYRFADNRQVLERILTELEAKKHLLQHEQALADILLLLLGEQTKCTENLVDYFENLDSVLSFDAYLALLAKPYLPTWLIQHIGKRLGNEASQRSPIVQIAWEHYHQTAF</sequence>
<dbReference type="SUPFAM" id="SSF47413">
    <property type="entry name" value="lambda repressor-like DNA-binding domains"/>
    <property type="match status" value="1"/>
</dbReference>
<feature type="domain" description="HTH cro/C1-type" evidence="1">
    <location>
        <begin position="2"/>
        <end position="56"/>
    </location>
</feature>
<dbReference type="GO" id="GO:0003677">
    <property type="term" value="F:DNA binding"/>
    <property type="evidence" value="ECO:0007669"/>
    <property type="project" value="InterPro"/>
</dbReference>
<dbReference type="SMART" id="SM00530">
    <property type="entry name" value="HTH_XRE"/>
    <property type="match status" value="1"/>
</dbReference>
<dbReference type="PROSITE" id="PS50943">
    <property type="entry name" value="HTH_CROC1"/>
    <property type="match status" value="1"/>
</dbReference>
<dbReference type="STRING" id="220714.SAMN05660469_0074"/>
<proteinExistence type="predicted"/>
<dbReference type="Pfam" id="PF01381">
    <property type="entry name" value="HTH_3"/>
    <property type="match status" value="1"/>
</dbReference>
<dbReference type="EMBL" id="DF968063">
    <property type="protein sequence ID" value="GAP02124.1"/>
    <property type="molecule type" value="Genomic_DNA"/>
</dbReference>
<dbReference type="CDD" id="cd00093">
    <property type="entry name" value="HTH_XRE"/>
    <property type="match status" value="1"/>
</dbReference>
<dbReference type="InterPro" id="IPR010982">
    <property type="entry name" value="Lambda_DNA-bd_dom_sf"/>
</dbReference>
<evidence type="ECO:0000313" key="3">
    <source>
        <dbReference type="Proteomes" id="UP000061227"/>
    </source>
</evidence>
<gene>
    <name evidence="2" type="ORF">FPFC_010020</name>
</gene>
<evidence type="ECO:0000313" key="2">
    <source>
        <dbReference type="EMBL" id="GAP02124.1"/>
    </source>
</evidence>
<name>A0A3F3GQ95_9LACO</name>
<accession>A0A3F3GQ95</accession>
<keyword evidence="3" id="KW-1185">Reference proteome</keyword>
<dbReference type="Proteomes" id="UP000061227">
    <property type="component" value="Unassembled WGS sequence"/>
</dbReference>
<dbReference type="AlphaFoldDB" id="A0A3F3GQ95"/>
<protein>
    <submittedName>
        <fullName evidence="2">Putative transcriptional regulator</fullName>
    </submittedName>
</protein>
<dbReference type="InterPro" id="IPR001387">
    <property type="entry name" value="Cro/C1-type_HTH"/>
</dbReference>
<organism evidence="2 3">
    <name type="scientific">Fructobacillus pseudoficulneus</name>
    <dbReference type="NCBI Taxonomy" id="220714"/>
    <lineage>
        <taxon>Bacteria</taxon>
        <taxon>Bacillati</taxon>
        <taxon>Bacillota</taxon>
        <taxon>Bacilli</taxon>
        <taxon>Lactobacillales</taxon>
        <taxon>Lactobacillaceae</taxon>
        <taxon>Fructobacillus</taxon>
    </lineage>
</organism>